<evidence type="ECO:0000256" key="16">
    <source>
        <dbReference type="ARBA" id="ARBA00061206"/>
    </source>
</evidence>
<feature type="compositionally biased region" description="Basic and acidic residues" evidence="18">
    <location>
        <begin position="89"/>
        <end position="100"/>
    </location>
</feature>
<dbReference type="InterPro" id="IPR003598">
    <property type="entry name" value="Ig_sub2"/>
</dbReference>
<evidence type="ECO:0000256" key="8">
    <source>
        <dbReference type="ARBA" id="ARBA00022782"/>
    </source>
</evidence>
<evidence type="ECO:0000256" key="9">
    <source>
        <dbReference type="ARBA" id="ARBA00022902"/>
    </source>
</evidence>
<gene>
    <name evidence="21" type="ORF">TREES_T100008341</name>
</gene>
<protein>
    <submittedName>
        <fullName evidence="21">Roundabout like protein 3</fullName>
    </submittedName>
</protein>
<evidence type="ECO:0000256" key="13">
    <source>
        <dbReference type="ARBA" id="ARBA00023170"/>
    </source>
</evidence>
<dbReference type="SMART" id="SM00541">
    <property type="entry name" value="FYRN"/>
    <property type="match status" value="1"/>
</dbReference>
<sequence length="1606" mass="171429">ENAAICDEIARLEEKFLKAKEERRYLLKKLLQLQALTEGEAQAAAPPHSSTLPLVYGVASSVGTVQGVLPISGPSTGSEEPFGKKSKKEKKEKGKENNKLEGLKVGDPRFEFQFRRKHPRKRKWWEVLTSWFSPLPWIPQDGPFPIRLGGLTVHSLGEITTDRPGFHDEGAFYPVGYCSTRVYASTQLGRRCLCACQIEDSSAQPHVPLRQQPLPLLSHVSASHLFSTRHETSFDPAEWGTKIDDRFYNNHAFKEQEPPEKSEPEQGEPQTSVREEETPATASESPDEEKEKEEYAALKIQAAFRGHLAREEVKKMKSDQPQETPREQSWAAAGPEASLQAERQALGTKAEDPPSLRCKLGTGRDKRAPGSTGAPGSRVGQEDTVPRIVEQPPDLLVSRGEPATLPCRAEGRPRPNIEWYKNGARVATAREDPRAHRLLLPSGALFFPRIVHGRRARPDEGVYTCVARNYLGAAASRNASLEVAVLRDDFRQPPGNLVVAVGEPAVMECVPPRGHPEPSVTWKKDSQRLQEEEGRLTIRGGKLMLSHTLKSDAGMYVCVASNMAGERESGAAALVVLERPSFLRRPADQVVLVDAPASFLCEVQGDPQPLLRWRKEDGELPVGRYEIQSDHSLRIGHVRAEDEGTYTCVAENSVGRSEASSSLRVHVPPKLVTQPQDQTVAPGQSVTFQCETKGNPPPAVFWQKEGSQVLLFPSQLLQPTGRFSVTPGGQLHIREVQSGDAGFYVCQAVSVAGSALAKALLEIKGDSLDGQPPVILQGPVNQTLVLGSPAWLVCRVTGSPQPSIQWKKDGHWLQGGGPRLSQMANGSLHIAGVQASVLYQRCALPAGGGRRFLQLRGPELCGGGHVQRLAEAARQGVAYMIEAFSQAAGSTWRTVADSVQLETHTVSGLQPSATYLFLVRAVGIWGLSEPSPVSEPVRTLDSGTARTVEDPRRDQQGLAGVAVHVQELRVLGPRTLQVFWTVSVDRVGGPAQLVQGFQVSWRVVGPDGGSWTALGLQPPSQQSAVLRGLPPGTQVQVKVQAQGQEGGPESPFVTGSIPEEGEEGQELPRGRGAGSLQGQAPSGPPQGVAVALGGDGNGSITVSWDPPPPSQQNGVITEYQIWCLGNDSRLHFNRSVPGWARSVLLQGLLPGIRYRTLVAAATSAGVGVASDPVLVQLLSFPHSEGLSAASSRPPRGLGPAPYSWLADSWPHPSAQEPGDDRYYNEAGISLYLARTALGASGEGPACNTLDPGEELQTFHGGFPPHPSGDPGPWSPYAPPEWSQGDSGARVGGTKLLGEPAQMPALTWPEALPPPPSSCELSCPEGPEEELEGGPGPSSGIASSTPGARQVPGETVSPLQGPRARGRKKSKNAPSRRAHSPGEEGGSWALGLRTAGSSSVSSLERERRGQRRVVGAAALDAQQGLLADKEAWLPYSRPSFLSRGQGTSSCSTAGSNSSRGSSSSRGSLGPGPGRSRSRSQKRGQQLGEDAVRKESEEAKEELALLHQASPRPLPAASVEASAGGKHTHPPPGGGVEAAAVASHTHHQLWTQDGRVDPSGEQGRGVHPTGVGVTEGRGGLSCPLLTRGTIPSAHCSLTAAVDRGQGRA</sequence>
<dbReference type="CDD" id="cd23767">
    <property type="entry name" value="IQCD"/>
    <property type="match status" value="1"/>
</dbReference>
<comment type="subcellular location">
    <subcellularLocation>
        <location evidence="1">Membrane</location>
        <topology evidence="1">Single-pass type I membrane protein</topology>
    </subcellularLocation>
</comment>
<dbReference type="InterPro" id="IPR003599">
    <property type="entry name" value="Ig_sub"/>
</dbReference>
<feature type="compositionally biased region" description="Pro residues" evidence="18">
    <location>
        <begin position="1263"/>
        <end position="1278"/>
    </location>
</feature>
<dbReference type="InParanoid" id="L9LAU5"/>
<evidence type="ECO:0000256" key="10">
    <source>
        <dbReference type="ARBA" id="ARBA00022989"/>
    </source>
</evidence>
<dbReference type="InterPro" id="IPR036179">
    <property type="entry name" value="Ig-like_dom_sf"/>
</dbReference>
<evidence type="ECO:0000256" key="17">
    <source>
        <dbReference type="SAM" id="Coils"/>
    </source>
</evidence>
<keyword evidence="5" id="KW-0812">Transmembrane</keyword>
<reference evidence="22" key="2">
    <citation type="journal article" date="2013" name="Nat. Commun.">
        <title>Genome of the Chinese tree shrew.</title>
        <authorList>
            <person name="Fan Y."/>
            <person name="Huang Z.Y."/>
            <person name="Cao C.C."/>
            <person name="Chen C.S."/>
            <person name="Chen Y.X."/>
            <person name="Fan D.D."/>
            <person name="He J."/>
            <person name="Hou H.L."/>
            <person name="Hu L."/>
            <person name="Hu X.T."/>
            <person name="Jiang X.T."/>
            <person name="Lai R."/>
            <person name="Lang Y.S."/>
            <person name="Liang B."/>
            <person name="Liao S.G."/>
            <person name="Mu D."/>
            <person name="Ma Y.Y."/>
            <person name="Niu Y.Y."/>
            <person name="Sun X.Q."/>
            <person name="Xia J.Q."/>
            <person name="Xiao J."/>
            <person name="Xiong Z.Q."/>
            <person name="Xu L."/>
            <person name="Yang L."/>
            <person name="Zhang Y."/>
            <person name="Zhao W."/>
            <person name="Zhao X.D."/>
            <person name="Zheng Y.T."/>
            <person name="Zhou J.M."/>
            <person name="Zhu Y.B."/>
            <person name="Zhang G.J."/>
            <person name="Wang J."/>
            <person name="Yao Y.G."/>
        </authorList>
    </citation>
    <scope>NUCLEOTIDE SEQUENCE [LARGE SCALE GENOMIC DNA]</scope>
</reference>
<dbReference type="InterPro" id="IPR000048">
    <property type="entry name" value="IQ_motif_EF-hand-BS"/>
</dbReference>
<dbReference type="PANTHER" id="PTHR12231">
    <property type="entry name" value="CTX-RELATED TYPE I TRANSMEMBRANE PROTEIN"/>
    <property type="match status" value="1"/>
</dbReference>
<dbReference type="Pfam" id="PF00041">
    <property type="entry name" value="fn3"/>
    <property type="match status" value="1"/>
</dbReference>
<dbReference type="SMART" id="SM00406">
    <property type="entry name" value="IGv"/>
    <property type="match status" value="2"/>
</dbReference>
<feature type="compositionally biased region" description="Basic and acidic residues" evidence="18">
    <location>
        <begin position="1488"/>
        <end position="1502"/>
    </location>
</feature>
<dbReference type="SMART" id="SM00060">
    <property type="entry name" value="FN3"/>
    <property type="match status" value="3"/>
</dbReference>
<dbReference type="PANTHER" id="PTHR12231:SF236">
    <property type="entry name" value="ROUNDABOUT HOMOLOG 3"/>
    <property type="match status" value="1"/>
</dbReference>
<evidence type="ECO:0000256" key="7">
    <source>
        <dbReference type="ARBA" id="ARBA00022737"/>
    </source>
</evidence>
<name>L9LAU5_TUPCH</name>
<evidence type="ECO:0000256" key="3">
    <source>
        <dbReference type="ARBA" id="ARBA00022500"/>
    </source>
</evidence>
<dbReference type="Proteomes" id="UP000011518">
    <property type="component" value="Unassembled WGS sequence"/>
</dbReference>
<dbReference type="CDD" id="cd00063">
    <property type="entry name" value="FN3"/>
    <property type="match status" value="3"/>
</dbReference>
<proteinExistence type="inferred from homology"/>
<dbReference type="PROSITE" id="PS50853">
    <property type="entry name" value="FN3"/>
    <property type="match status" value="3"/>
</dbReference>
<dbReference type="SUPFAM" id="SSF49265">
    <property type="entry name" value="Fibronectin type III"/>
    <property type="match status" value="2"/>
</dbReference>
<keyword evidence="8" id="KW-0221">Differentiation</keyword>
<dbReference type="PROSITE" id="PS51542">
    <property type="entry name" value="FYRN"/>
    <property type="match status" value="1"/>
</dbReference>
<keyword evidence="3" id="KW-0145">Chemotaxis</keyword>
<keyword evidence="4" id="KW-0597">Phosphoprotein</keyword>
<comment type="similarity">
    <text evidence="16">Belongs to the immunoglobulin superfamily. ROBO family.</text>
</comment>
<evidence type="ECO:0000313" key="22">
    <source>
        <dbReference type="Proteomes" id="UP000011518"/>
    </source>
</evidence>
<keyword evidence="2" id="KW-0217">Developmental protein</keyword>
<keyword evidence="22" id="KW-1185">Reference proteome</keyword>
<dbReference type="InterPro" id="IPR013783">
    <property type="entry name" value="Ig-like_fold"/>
</dbReference>
<dbReference type="SMART" id="SM00408">
    <property type="entry name" value="IGc2"/>
    <property type="match status" value="5"/>
</dbReference>
<dbReference type="eggNOG" id="KOG4222">
    <property type="taxonomic scope" value="Eukaryota"/>
</dbReference>
<keyword evidence="11" id="KW-0472">Membrane</keyword>
<evidence type="ECO:0000256" key="1">
    <source>
        <dbReference type="ARBA" id="ARBA00004479"/>
    </source>
</evidence>
<dbReference type="PROSITE" id="PS50096">
    <property type="entry name" value="IQ"/>
    <property type="match status" value="1"/>
</dbReference>
<dbReference type="InterPro" id="IPR007110">
    <property type="entry name" value="Ig-like_dom"/>
</dbReference>
<feature type="compositionally biased region" description="Low complexity" evidence="18">
    <location>
        <begin position="1337"/>
        <end position="1346"/>
    </location>
</feature>
<feature type="region of interest" description="Disordered" evidence="18">
    <location>
        <begin position="1436"/>
        <end position="1575"/>
    </location>
</feature>
<feature type="domain" description="Fibronectin type-III" evidence="20">
    <location>
        <begin position="1084"/>
        <end position="1180"/>
    </location>
</feature>
<feature type="domain" description="Ig-like" evidence="19">
    <location>
        <begin position="669"/>
        <end position="762"/>
    </location>
</feature>
<dbReference type="Pfam" id="PF13927">
    <property type="entry name" value="Ig_3"/>
    <property type="match status" value="3"/>
</dbReference>
<dbReference type="InterPro" id="IPR003888">
    <property type="entry name" value="FYrich_N"/>
</dbReference>
<feature type="domain" description="Fibronectin type-III" evidence="20">
    <location>
        <begin position="849"/>
        <end position="942"/>
    </location>
</feature>
<dbReference type="Gene3D" id="2.60.40.10">
    <property type="entry name" value="Immunoglobulins"/>
    <property type="match status" value="8"/>
</dbReference>
<keyword evidence="13" id="KW-0675">Receptor</keyword>
<evidence type="ECO:0000256" key="2">
    <source>
        <dbReference type="ARBA" id="ARBA00022473"/>
    </source>
</evidence>
<feature type="domain" description="Ig-like" evidence="19">
    <location>
        <begin position="386"/>
        <end position="482"/>
    </location>
</feature>
<dbReference type="GO" id="GO:0022603">
    <property type="term" value="P:regulation of anatomical structure morphogenesis"/>
    <property type="evidence" value="ECO:0007669"/>
    <property type="project" value="UniProtKB-ARBA"/>
</dbReference>
<dbReference type="GO" id="GO:0005634">
    <property type="term" value="C:nucleus"/>
    <property type="evidence" value="ECO:0007669"/>
    <property type="project" value="InterPro"/>
</dbReference>
<feature type="compositionally biased region" description="Basic and acidic residues" evidence="18">
    <location>
        <begin position="254"/>
        <end position="264"/>
    </location>
</feature>
<evidence type="ECO:0000259" key="19">
    <source>
        <dbReference type="PROSITE" id="PS50835"/>
    </source>
</evidence>
<evidence type="ECO:0000256" key="6">
    <source>
        <dbReference type="ARBA" id="ARBA00022729"/>
    </source>
</evidence>
<evidence type="ECO:0000256" key="11">
    <source>
        <dbReference type="ARBA" id="ARBA00023136"/>
    </source>
</evidence>
<evidence type="ECO:0000256" key="15">
    <source>
        <dbReference type="ARBA" id="ARBA00023319"/>
    </source>
</evidence>
<feature type="non-terminal residue" evidence="21">
    <location>
        <position position="1"/>
    </location>
</feature>
<feature type="region of interest" description="Disordered" evidence="18">
    <location>
        <begin position="1039"/>
        <end position="1111"/>
    </location>
</feature>
<dbReference type="FunFam" id="2.60.40.10:FF:000043">
    <property type="entry name" value="roundabout homolog 2 isoform X2"/>
    <property type="match status" value="1"/>
</dbReference>
<dbReference type="GO" id="GO:0016020">
    <property type="term" value="C:membrane"/>
    <property type="evidence" value="ECO:0007669"/>
    <property type="project" value="UniProtKB-SubCell"/>
</dbReference>
<evidence type="ECO:0000256" key="5">
    <source>
        <dbReference type="ARBA" id="ARBA00022692"/>
    </source>
</evidence>
<keyword evidence="7" id="KW-0677">Repeat</keyword>
<dbReference type="FunCoup" id="L9LAU5">
    <property type="interactions" value="333"/>
</dbReference>
<evidence type="ECO:0000313" key="21">
    <source>
        <dbReference type="EMBL" id="ELW72215.1"/>
    </source>
</evidence>
<dbReference type="GO" id="GO:0030154">
    <property type="term" value="P:cell differentiation"/>
    <property type="evidence" value="ECO:0007669"/>
    <property type="project" value="UniProtKB-KW"/>
</dbReference>
<feature type="domain" description="Ig-like" evidence="19">
    <location>
        <begin position="580"/>
        <end position="664"/>
    </location>
</feature>
<dbReference type="InterPro" id="IPR003961">
    <property type="entry name" value="FN3_dom"/>
</dbReference>
<dbReference type="GO" id="GO:0006935">
    <property type="term" value="P:chemotaxis"/>
    <property type="evidence" value="ECO:0007669"/>
    <property type="project" value="UniProtKB-KW"/>
</dbReference>
<dbReference type="Pfam" id="PF00612">
    <property type="entry name" value="IQ"/>
    <property type="match status" value="1"/>
</dbReference>
<dbReference type="GO" id="GO:0051239">
    <property type="term" value="P:regulation of multicellular organismal process"/>
    <property type="evidence" value="ECO:0007669"/>
    <property type="project" value="UniProtKB-ARBA"/>
</dbReference>
<feature type="domain" description="Fibronectin type-III" evidence="20">
    <location>
        <begin position="961"/>
        <end position="1060"/>
    </location>
</feature>
<dbReference type="InterPro" id="IPR051170">
    <property type="entry name" value="Neural/epithelial_adhesion"/>
</dbReference>
<feature type="region of interest" description="Disordered" evidence="18">
    <location>
        <begin position="313"/>
        <end position="384"/>
    </location>
</feature>
<keyword evidence="15" id="KW-0393">Immunoglobulin domain</keyword>
<feature type="compositionally biased region" description="Basic and acidic residues" evidence="18">
    <location>
        <begin position="313"/>
        <end position="326"/>
    </location>
</feature>
<keyword evidence="10" id="KW-1133">Transmembrane helix</keyword>
<dbReference type="SMART" id="SM00409">
    <property type="entry name" value="IG"/>
    <property type="match status" value="5"/>
</dbReference>
<dbReference type="Pfam" id="PF07679">
    <property type="entry name" value="I-set"/>
    <property type="match status" value="2"/>
</dbReference>
<dbReference type="GO" id="GO:0007417">
    <property type="term" value="P:central nervous system development"/>
    <property type="evidence" value="ECO:0007669"/>
    <property type="project" value="UniProtKB-ARBA"/>
</dbReference>
<reference evidence="22" key="1">
    <citation type="submission" date="2012-07" db="EMBL/GenBank/DDBJ databases">
        <title>Genome of the Chinese tree shrew, a rising model animal genetically related to primates.</title>
        <authorList>
            <person name="Zhang G."/>
            <person name="Fan Y."/>
            <person name="Yao Y."/>
            <person name="Huang Z."/>
        </authorList>
    </citation>
    <scope>NUCLEOTIDE SEQUENCE [LARGE SCALE GENOMIC DNA]</scope>
</reference>
<feature type="compositionally biased region" description="Basic residues" evidence="18">
    <location>
        <begin position="1363"/>
        <end position="1378"/>
    </location>
</feature>
<dbReference type="SUPFAM" id="SSF48726">
    <property type="entry name" value="Immunoglobulin"/>
    <property type="match status" value="5"/>
</dbReference>
<keyword evidence="12" id="KW-1015">Disulfide bond</keyword>
<dbReference type="EMBL" id="KB320434">
    <property type="protein sequence ID" value="ELW72215.1"/>
    <property type="molecule type" value="Genomic_DNA"/>
</dbReference>
<dbReference type="STRING" id="246437.L9LAU5"/>
<dbReference type="InterPro" id="IPR013098">
    <property type="entry name" value="Ig_I-set"/>
</dbReference>
<evidence type="ECO:0000256" key="18">
    <source>
        <dbReference type="SAM" id="MobiDB-lite"/>
    </source>
</evidence>
<feature type="domain" description="Ig-like" evidence="19">
    <location>
        <begin position="773"/>
        <end position="810"/>
    </location>
</feature>
<accession>L9LAU5</accession>
<keyword evidence="14" id="KW-0325">Glycoprotein</keyword>
<dbReference type="InterPro" id="IPR036116">
    <property type="entry name" value="FN3_sf"/>
</dbReference>
<feature type="compositionally biased region" description="Low complexity" evidence="18">
    <location>
        <begin position="1445"/>
        <end position="1466"/>
    </location>
</feature>
<dbReference type="FunFam" id="2.60.40.10:FF:000053">
    <property type="entry name" value="Roundabout guidance receptor 1"/>
    <property type="match status" value="1"/>
</dbReference>
<feature type="domain" description="Ig-like" evidence="19">
    <location>
        <begin position="502"/>
        <end position="575"/>
    </location>
</feature>
<dbReference type="FunFam" id="2.60.40.10:FF:000058">
    <property type="entry name" value="roundabout homolog 2 isoform X3"/>
    <property type="match status" value="1"/>
</dbReference>
<evidence type="ECO:0000256" key="14">
    <source>
        <dbReference type="ARBA" id="ARBA00023180"/>
    </source>
</evidence>
<dbReference type="Pfam" id="PF05964">
    <property type="entry name" value="FYRN"/>
    <property type="match status" value="1"/>
</dbReference>
<evidence type="ECO:0000259" key="20">
    <source>
        <dbReference type="PROSITE" id="PS50853"/>
    </source>
</evidence>
<evidence type="ECO:0000256" key="4">
    <source>
        <dbReference type="ARBA" id="ARBA00022553"/>
    </source>
</evidence>
<feature type="region of interest" description="Disordered" evidence="18">
    <location>
        <begin position="1244"/>
        <end position="1411"/>
    </location>
</feature>
<dbReference type="FunFam" id="1.20.5.190:FF:000045">
    <property type="entry name" value="Sperm surface protein Sp17"/>
    <property type="match status" value="1"/>
</dbReference>
<keyword evidence="6" id="KW-0732">Signal</keyword>
<feature type="coiled-coil region" evidence="17">
    <location>
        <begin position="2"/>
        <end position="29"/>
    </location>
</feature>
<dbReference type="SMART" id="SM00015">
    <property type="entry name" value="IQ"/>
    <property type="match status" value="1"/>
</dbReference>
<feature type="region of interest" description="Disordered" evidence="18">
    <location>
        <begin position="70"/>
        <end position="100"/>
    </location>
</feature>
<dbReference type="Gene3D" id="3.30.160.360">
    <property type="match status" value="1"/>
</dbReference>
<evidence type="ECO:0000256" key="12">
    <source>
        <dbReference type="ARBA" id="ARBA00023157"/>
    </source>
</evidence>
<keyword evidence="17" id="KW-0175">Coiled coil</keyword>
<keyword evidence="9" id="KW-0524">Neurogenesis</keyword>
<dbReference type="InterPro" id="IPR013106">
    <property type="entry name" value="Ig_V-set"/>
</dbReference>
<organism evidence="21 22">
    <name type="scientific">Tupaia chinensis</name>
    <name type="common">Chinese tree shrew</name>
    <name type="synonym">Tupaia belangeri chinensis</name>
    <dbReference type="NCBI Taxonomy" id="246437"/>
    <lineage>
        <taxon>Eukaryota</taxon>
        <taxon>Metazoa</taxon>
        <taxon>Chordata</taxon>
        <taxon>Craniata</taxon>
        <taxon>Vertebrata</taxon>
        <taxon>Euteleostomi</taxon>
        <taxon>Mammalia</taxon>
        <taxon>Eutheria</taxon>
        <taxon>Euarchontoglires</taxon>
        <taxon>Scandentia</taxon>
        <taxon>Tupaiidae</taxon>
        <taxon>Tupaia</taxon>
    </lineage>
</organism>
<dbReference type="FunFam" id="2.60.40.10:FF:000008">
    <property type="entry name" value="roundabout homolog 2 isoform X2"/>
    <property type="match status" value="1"/>
</dbReference>
<dbReference type="FunFam" id="2.60.40.10:FF:000026">
    <property type="entry name" value="roundabout homolog 2 isoform X1"/>
    <property type="match status" value="1"/>
</dbReference>
<dbReference type="PROSITE" id="PS50835">
    <property type="entry name" value="IG_LIKE"/>
    <property type="match status" value="5"/>
</dbReference>
<feature type="region of interest" description="Disordered" evidence="18">
    <location>
        <begin position="254"/>
        <end position="293"/>
    </location>
</feature>